<sequence length="2095" mass="248152">MGSINKNFHALNISGEENENKNKNKHIGRKSDEYINYKNNNSGLCNGFNNKKYIIEFNSDKNNGEIINSFSFDDEKKNTKILNSESSLIIKDTNQDKRKSIWDNINDENNGINNDGYMEKYFEYFNNIENEESNYKENIYNTLKKRNKCIDASLDLSSIASGTNIDTNNFKENFEINKTPQNVDGKNIHVDNNLINNNSLNKEKKIINENQSAVKKNDSTNCENIFINTNINRKNEFIDFKNMSIPNFDNLNDSIKNKKFMIGNLENRKTSVQEKCFDSSISRKIENNIKKDDKIKKDQNYNESEKNISYLLLEKKCDKENMNDMTSFYSNDDFEENIKYYKNLDTILNPKVEKQNNFEYLKNVRNEKSDYFDKNKVMKKFRNNFIKTNEQKYCNYKYKKEKMNFSLYKNQYTSKNYNFYFSDDFSINKKKNQKSNSVYASRESRTHSSMEKNDESEMETMQSVNIKNIVIDKYRKCDKFSEKDNSKFYSCISNGVNDYNDVYDFHYSYSSQSVNDEGNIQNKQLNKSINYNNNVIKKDDKIDDANNSFLLSNKRDILKKNKKNTFNNNHIVDVDDNFVMKINNGKDDSENDCIFPNEIQYEKQNTLSNNFQNDLKNNKNISKTKNNTKITRKIYFFRPKKNKNIFDYENGINNSENVNNYRKYDILNLKKDSKYQTENQSNNSYITEGGNELNKSKEFNEENNNVKNDEIDIFNYEKTTKDMKNYKNNNLHTNIEINNISKEFIINEKKEKDKEENDENKDNNQIDEIHKIVDYIMNNDNVDFSKIIIKDRKNNSYIKINYFLKEYISKYNELEHSDFLFCFGESSEDDVIYEKKKSINLENEKNKMNDTKYARCSFCDSICICDNPIKNLGINNGASILLNKKRIKQIKNRKINYNAIDTMWQPHFHPHNKEFRVRYRYKGSMRLKTISCKFYGYKNSKKISILFLLRWLLCGKYIAEKTKRSRLSISDINEYNLPDLLISKRKKRKTDYMKNEDWVKYENQKNKEIYQYLNKINSFILNHYNDHNFLNKLKNIINTYDKKYKKEKIFATLSDCFKDQFTENKRQSLTYSVKNKINEFMSLNQNKMFNDDIPNTTPSIPYPHYGPYNQNLNTPNINYNNIGYELPNIPGSKINSKIYNPNKHFESNTTNILPRNNYPYCVCSYLDENVYNNFNIQQNYGFQKKKCVCMNNINQNIFLKKNSYNNENEYNIYDYANNNLDKNYNDNFQSFNYHNKTYPFFNDIQDLNTRPNNYNIEGGLNNDYKTSNELMNPNRNNFMKMDNKPFNQIPWKSYFSNPTCNINNNSNHNNGNMFKRFEEFDKNRYLNVSNKICEGLFENNIHHFNKPPEMFTGNKKVQNEVAYNNNNNMNLAGKELKCQLINNENGNCSTSIFCDKKKNDNYVNGKNSNMVINCYMNKNNNENSLSPINLPSRNTKKISNVSTCPSVNKNISFYPNCGKKNTENDILEVPSKLCETNKAIYEDKINEINYLKNNLKKNKKSINPIAIPDDEMINYDCSPNFDLKNSNKNVFFSMNNNQSVKSCSNNIYTSNNCENKDDESISEYSYISGINKKHDEPNKTIFGKQNSNYTNKDCGNLEFYKNEHEKIREKKNIYDLKINYYKDRTNVLENENPVINCMDDSNIFITNKKNKKIQFNDKNQDVKKIFNVKNRKRFTNINIEDIHEILLKSKYLNEVKNNDTSDNTYENTTKYADTPPILFYDKKKQTGDFEYIKRNDIQPNNISKYENDQSVNSNVHPNNGWDNSKHINDENINDEHINDEHIHNERIGDVIYDSYCEYCEYIDNVKNGKKSEQNCKDTNNIHENYKNLCKLSEKEITKQMKNVKTYYHTKNIKNCLNNEKTKYNNNVYDKKDAGNYIHINLENDEKKLDCNNTVSLHKYKSDENKMNYLCNEKNSNKNDFENFKFENNMNFINNQNIYDKINNYTNEKNSDVVNCPEINNDQNSKHNQILDYIFHELNNTSQNCDINIEYTSSILSDTNKDESKKTSKTSKKNKKNNYILSKKHDIPMNFLLNGNKQNSNPTLFNNEDIQNNLENYKNALYSNKNKLKEIAQNENFELIKKFIKEVKKNNTALAQ</sequence>
<evidence type="ECO:0000313" key="6">
    <source>
        <dbReference type="EMBL" id="SCO63228.1"/>
    </source>
</evidence>
<organism evidence="2 7">
    <name type="scientific">Plasmodium berghei</name>
    <dbReference type="NCBI Taxonomy" id="5821"/>
    <lineage>
        <taxon>Eukaryota</taxon>
        <taxon>Sar</taxon>
        <taxon>Alveolata</taxon>
        <taxon>Apicomplexa</taxon>
        <taxon>Aconoidasida</taxon>
        <taxon>Haemosporida</taxon>
        <taxon>Plasmodiidae</taxon>
        <taxon>Plasmodium</taxon>
        <taxon>Plasmodium (Vinckeia)</taxon>
    </lineage>
</organism>
<dbReference type="Proteomes" id="UP000516480">
    <property type="component" value="Chromosome 11"/>
</dbReference>
<accession>A0A0Y9XT90</accession>
<feature type="compositionally biased region" description="Basic and acidic residues" evidence="1">
    <location>
        <begin position="442"/>
        <end position="455"/>
    </location>
</feature>
<dbReference type="EMBL" id="LT608259">
    <property type="protein sequence ID" value="SCO63228.1"/>
    <property type="molecule type" value="Genomic_DNA"/>
</dbReference>
<evidence type="ECO:0000313" key="2">
    <source>
        <dbReference type="EMBL" id="CXI64130.1"/>
    </source>
</evidence>
<dbReference type="Proteomes" id="UP000219974">
    <property type="component" value="Chromosome 11"/>
</dbReference>
<dbReference type="Proteomes" id="UP000069549">
    <property type="component" value="Chromosome 11"/>
</dbReference>
<dbReference type="VEuPathDB" id="PlasmoDB:PBANKA_1121800"/>
<dbReference type="EMBL" id="LT160031">
    <property type="protein sequence ID" value="CXI64130.1"/>
    <property type="molecule type" value="Genomic_DNA"/>
</dbReference>
<evidence type="ECO:0000313" key="10">
    <source>
        <dbReference type="Proteomes" id="UP000220214"/>
    </source>
</evidence>
<evidence type="ECO:0000313" key="9">
    <source>
        <dbReference type="Proteomes" id="UP000219974"/>
    </source>
</evidence>
<protein>
    <submittedName>
        <fullName evidence="2">Transcription factor with AP2 domain(S), putative</fullName>
    </submittedName>
</protein>
<reference evidence="2 7" key="1">
    <citation type="submission" date="2016-02" db="EMBL/GenBank/DDBJ databases">
        <authorList>
            <consortium name="Pathogen Informatics"/>
        </authorList>
    </citation>
    <scope>NUCLEOTIDE SEQUENCE [LARGE SCALE GENOMIC DNA]</scope>
    <source>
        <strain evidence="2 7">K173</strain>
        <strain evidence="3 11">NK65 ny</strain>
        <strain evidence="4 10">NK65e</strain>
        <strain evidence="6 8">SP11 Antwerpcl1</strain>
        <strain evidence="5 9">SP11 RLL</strain>
    </source>
</reference>
<evidence type="ECO:0000313" key="3">
    <source>
        <dbReference type="EMBL" id="SCM23856.1"/>
    </source>
</evidence>
<name>A0A0Y9XT90_PLABE</name>
<proteinExistence type="predicted"/>
<evidence type="ECO:0000256" key="1">
    <source>
        <dbReference type="SAM" id="MobiDB-lite"/>
    </source>
</evidence>
<dbReference type="OrthoDB" id="378691at2759"/>
<evidence type="ECO:0000313" key="7">
    <source>
        <dbReference type="Proteomes" id="UP000069549"/>
    </source>
</evidence>
<dbReference type="EMBL" id="LT608147">
    <property type="protein sequence ID" value="SCM23856.1"/>
    <property type="molecule type" value="Genomic_DNA"/>
</dbReference>
<evidence type="ECO:0000313" key="8">
    <source>
        <dbReference type="Proteomes" id="UP000219860"/>
    </source>
</evidence>
<evidence type="ECO:0000313" key="5">
    <source>
        <dbReference type="EMBL" id="SCO61164.1"/>
    </source>
</evidence>
<dbReference type="EMBL" id="LT608275">
    <property type="protein sequence ID" value="SCO61164.1"/>
    <property type="molecule type" value="Genomic_DNA"/>
</dbReference>
<dbReference type="EMBL" id="LT614637">
    <property type="protein sequence ID" value="SCN26808.1"/>
    <property type="molecule type" value="Genomic_DNA"/>
</dbReference>
<dbReference type="Proteomes" id="UP000219860">
    <property type="component" value="Chromosome 11"/>
</dbReference>
<dbReference type="OMA" id="CDSICIC"/>
<dbReference type="Proteomes" id="UP000220214">
    <property type="component" value="Chromosome 11"/>
</dbReference>
<feature type="region of interest" description="Disordered" evidence="1">
    <location>
        <begin position="432"/>
        <end position="458"/>
    </location>
</feature>
<gene>
    <name evidence="2" type="primary">ApiAP2</name>
    <name evidence="2" type="ORF">PBK173_000287400</name>
    <name evidence="4" type="ORF">PBNK65E_000279700</name>
    <name evidence="3" type="ORF">PBNK65NY_000278900</name>
    <name evidence="6" type="ORF">PBSP11A_000279000</name>
    <name evidence="5" type="ORF">PBSP11RLL_000279200</name>
</gene>
<evidence type="ECO:0000313" key="11">
    <source>
        <dbReference type="Proteomes" id="UP000516480"/>
    </source>
</evidence>
<evidence type="ECO:0000313" key="4">
    <source>
        <dbReference type="EMBL" id="SCN26808.1"/>
    </source>
</evidence>